<proteinExistence type="predicted"/>
<accession>A0A6J8BNZ2</accession>
<dbReference type="EMBL" id="CACVKT020003693">
    <property type="protein sequence ID" value="CAC5385326.1"/>
    <property type="molecule type" value="Genomic_DNA"/>
</dbReference>
<organism evidence="1 2">
    <name type="scientific">Mytilus coruscus</name>
    <name type="common">Sea mussel</name>
    <dbReference type="NCBI Taxonomy" id="42192"/>
    <lineage>
        <taxon>Eukaryota</taxon>
        <taxon>Metazoa</taxon>
        <taxon>Spiralia</taxon>
        <taxon>Lophotrochozoa</taxon>
        <taxon>Mollusca</taxon>
        <taxon>Bivalvia</taxon>
        <taxon>Autobranchia</taxon>
        <taxon>Pteriomorphia</taxon>
        <taxon>Mytilida</taxon>
        <taxon>Mytiloidea</taxon>
        <taxon>Mytilidae</taxon>
        <taxon>Mytilinae</taxon>
        <taxon>Mytilus</taxon>
    </lineage>
</organism>
<evidence type="ECO:0000313" key="2">
    <source>
        <dbReference type="Proteomes" id="UP000507470"/>
    </source>
</evidence>
<evidence type="ECO:0000313" key="1">
    <source>
        <dbReference type="EMBL" id="CAC5385326.1"/>
    </source>
</evidence>
<keyword evidence="2" id="KW-1185">Reference proteome</keyword>
<dbReference type="AlphaFoldDB" id="A0A6J8BNZ2"/>
<gene>
    <name evidence="1" type="ORF">MCOR_20880</name>
</gene>
<sequence length="216" mass="24655">MILTFRHHCHIPPNLPLNQFRQSSVDDVSGIGLCREYQMLVGHESKSSWGQTIYGRGHIKCSIAEHVWNEYELCAGDWTFRSKEIKGKSLAEILLVFNEGDINNYVNACDICARNKPQHKTPKAPLEKIGVGAPMDRLATDIIGPCRSEYDLNNSHTRGYAKHFREVQTLQKNGQTYNERNYLKKASVPYIFEDGRDIVKQSYTESQKHWASKAGI</sequence>
<reference evidence="1 2" key="1">
    <citation type="submission" date="2020-06" db="EMBL/GenBank/DDBJ databases">
        <authorList>
            <person name="Li R."/>
            <person name="Bekaert M."/>
        </authorList>
    </citation>
    <scope>NUCLEOTIDE SEQUENCE [LARGE SCALE GENOMIC DNA]</scope>
    <source>
        <strain evidence="2">wild</strain>
    </source>
</reference>
<name>A0A6J8BNZ2_MYTCO</name>
<dbReference type="Proteomes" id="UP000507470">
    <property type="component" value="Unassembled WGS sequence"/>
</dbReference>
<evidence type="ECO:0008006" key="3">
    <source>
        <dbReference type="Google" id="ProtNLM"/>
    </source>
</evidence>
<dbReference type="OrthoDB" id="2273864at2759"/>
<protein>
    <recommendedName>
        <fullName evidence="3">Integrase zinc-binding domain-containing protein</fullName>
    </recommendedName>
</protein>